<dbReference type="EMBL" id="VDGH01000002">
    <property type="protein sequence ID" value="TQR15967.1"/>
    <property type="molecule type" value="Genomic_DNA"/>
</dbReference>
<dbReference type="PANTHER" id="PTHR34582:SF5">
    <property type="entry name" value="UPF0702 TRANSMEMBRANE PROTEIN YETF"/>
    <property type="match status" value="1"/>
</dbReference>
<dbReference type="AlphaFoldDB" id="A0A544TEU7"/>
<gene>
    <name evidence="10" type="ORF">FG382_04430</name>
</gene>
<evidence type="ECO:0000259" key="8">
    <source>
        <dbReference type="Pfam" id="PF04239"/>
    </source>
</evidence>
<evidence type="ECO:0000256" key="1">
    <source>
        <dbReference type="ARBA" id="ARBA00004651"/>
    </source>
</evidence>
<feature type="transmembrane region" description="Helical" evidence="7">
    <location>
        <begin position="6"/>
        <end position="24"/>
    </location>
</feature>
<evidence type="ECO:0000256" key="3">
    <source>
        <dbReference type="ARBA" id="ARBA00022475"/>
    </source>
</evidence>
<name>A0A544TEU7_9BACI</name>
<comment type="subcellular location">
    <subcellularLocation>
        <location evidence="1">Cell membrane</location>
        <topology evidence="1">Multi-pass membrane protein</topology>
    </subcellularLocation>
</comment>
<feature type="transmembrane region" description="Helical" evidence="7">
    <location>
        <begin position="57"/>
        <end position="74"/>
    </location>
</feature>
<organism evidence="10 11">
    <name type="scientific">Psychrobacillus lasiicapitis</name>
    <dbReference type="NCBI Taxonomy" id="1636719"/>
    <lineage>
        <taxon>Bacteria</taxon>
        <taxon>Bacillati</taxon>
        <taxon>Bacillota</taxon>
        <taxon>Bacilli</taxon>
        <taxon>Bacillales</taxon>
        <taxon>Bacillaceae</taxon>
        <taxon>Psychrobacillus</taxon>
    </lineage>
</organism>
<reference evidence="10 11" key="1">
    <citation type="submission" date="2019-05" db="EMBL/GenBank/DDBJ databases">
        <title>Psychrobacillus vulpis sp. nov., a new species isolated from feces of a red fox that inhabits in The Tablas de Daimiel Natural Park, Albacete, Spain.</title>
        <authorList>
            <person name="Rodriguez M."/>
            <person name="Reina J.C."/>
            <person name="Bejar V."/>
            <person name="Llamas I."/>
        </authorList>
    </citation>
    <scope>NUCLEOTIDE SEQUENCE [LARGE SCALE GENOMIC DNA]</scope>
    <source>
        <strain evidence="10 11">NEAU-3TGS17</strain>
    </source>
</reference>
<dbReference type="Pfam" id="PF20730">
    <property type="entry name" value="YetF_N"/>
    <property type="match status" value="1"/>
</dbReference>
<keyword evidence="3" id="KW-1003">Cell membrane</keyword>
<keyword evidence="4 7" id="KW-0812">Transmembrane</keyword>
<evidence type="ECO:0000256" key="7">
    <source>
        <dbReference type="SAM" id="Phobius"/>
    </source>
</evidence>
<evidence type="ECO:0000313" key="10">
    <source>
        <dbReference type="EMBL" id="TQR15967.1"/>
    </source>
</evidence>
<evidence type="ECO:0000259" key="9">
    <source>
        <dbReference type="Pfam" id="PF20730"/>
    </source>
</evidence>
<comment type="caution">
    <text evidence="10">The sequence shown here is derived from an EMBL/GenBank/DDBJ whole genome shotgun (WGS) entry which is preliminary data.</text>
</comment>
<comment type="similarity">
    <text evidence="2">Belongs to the UPF0702 family.</text>
</comment>
<dbReference type="InterPro" id="IPR023090">
    <property type="entry name" value="UPF0702_alpha/beta_dom_sf"/>
</dbReference>
<protein>
    <submittedName>
        <fullName evidence="10">DUF421 domain-containing protein</fullName>
    </submittedName>
</protein>
<dbReference type="Proteomes" id="UP000317316">
    <property type="component" value="Unassembled WGS sequence"/>
</dbReference>
<keyword evidence="11" id="KW-1185">Reference proteome</keyword>
<dbReference type="InterPro" id="IPR048454">
    <property type="entry name" value="YetF_N"/>
</dbReference>
<dbReference type="InterPro" id="IPR007353">
    <property type="entry name" value="DUF421"/>
</dbReference>
<dbReference type="RefSeq" id="WP_142537686.1">
    <property type="nucleotide sequence ID" value="NZ_BMIE01000001.1"/>
</dbReference>
<dbReference type="PANTHER" id="PTHR34582">
    <property type="entry name" value="UPF0702 TRANSMEMBRANE PROTEIN YCAP"/>
    <property type="match status" value="1"/>
</dbReference>
<keyword evidence="5 7" id="KW-1133">Transmembrane helix</keyword>
<proteinExistence type="inferred from homology"/>
<evidence type="ECO:0000256" key="2">
    <source>
        <dbReference type="ARBA" id="ARBA00006448"/>
    </source>
</evidence>
<keyword evidence="6 7" id="KW-0472">Membrane</keyword>
<evidence type="ECO:0000256" key="4">
    <source>
        <dbReference type="ARBA" id="ARBA00022692"/>
    </source>
</evidence>
<evidence type="ECO:0000256" key="6">
    <source>
        <dbReference type="ARBA" id="ARBA00023136"/>
    </source>
</evidence>
<sequence length="224" mass="25617">MYLDTLVKLTVGLAALMVVIRLLGKKELAQLTPYDFIYTLVLGGILEESLFDEKIKITHFLFAIALWAVLIFLIEKAAKQWNPVRILLKGEPVQLINKGELDMKKFNKHNLEMEQLRSALRKQGVFSLREVRDLFLEPGGDVTINKYVDYEPVKNGDVKTDANDQEPTALLIDEGEVKDDILTSVGKDRTWLITNLSEQGYTNLQNIAYCDWSETEGFFIKVYK</sequence>
<dbReference type="GO" id="GO:0005886">
    <property type="term" value="C:plasma membrane"/>
    <property type="evidence" value="ECO:0007669"/>
    <property type="project" value="UniProtKB-SubCell"/>
</dbReference>
<dbReference type="OrthoDB" id="1076133at2"/>
<evidence type="ECO:0000313" key="11">
    <source>
        <dbReference type="Proteomes" id="UP000317316"/>
    </source>
</evidence>
<dbReference type="Pfam" id="PF04239">
    <property type="entry name" value="DUF421"/>
    <property type="match status" value="1"/>
</dbReference>
<evidence type="ECO:0000256" key="5">
    <source>
        <dbReference type="ARBA" id="ARBA00022989"/>
    </source>
</evidence>
<accession>A0A544TEU7</accession>
<dbReference type="Gene3D" id="3.30.240.20">
    <property type="entry name" value="bsu07140 like domains"/>
    <property type="match status" value="2"/>
</dbReference>
<feature type="domain" description="YetF-like N-terminal transmembrane" evidence="9">
    <location>
        <begin position="2"/>
        <end position="75"/>
    </location>
</feature>
<feature type="domain" description="YetF C-terminal" evidence="8">
    <location>
        <begin position="80"/>
        <end position="213"/>
    </location>
</feature>